<evidence type="ECO:0000259" key="13">
    <source>
        <dbReference type="PROSITE" id="PS51038"/>
    </source>
</evidence>
<keyword evidence="8" id="KW-0460">Magnesium</keyword>
<feature type="region of interest" description="Disordered" evidence="12">
    <location>
        <begin position="593"/>
        <end position="612"/>
    </location>
</feature>
<dbReference type="GO" id="GO:0016887">
    <property type="term" value="F:ATP hydrolysis activity"/>
    <property type="evidence" value="ECO:0007669"/>
    <property type="project" value="InterPro"/>
</dbReference>
<organism evidence="14 15">
    <name type="scientific">Larinioides sclopetarius</name>
    <dbReference type="NCBI Taxonomy" id="280406"/>
    <lineage>
        <taxon>Eukaryota</taxon>
        <taxon>Metazoa</taxon>
        <taxon>Ecdysozoa</taxon>
        <taxon>Arthropoda</taxon>
        <taxon>Chelicerata</taxon>
        <taxon>Arachnida</taxon>
        <taxon>Araneae</taxon>
        <taxon>Araneomorphae</taxon>
        <taxon>Entelegynae</taxon>
        <taxon>Araneoidea</taxon>
        <taxon>Araneidae</taxon>
        <taxon>Larinioides</taxon>
    </lineage>
</organism>
<keyword evidence="4 11" id="KW-0235">DNA replication</keyword>
<feature type="compositionally biased region" description="Polar residues" evidence="12">
    <location>
        <begin position="277"/>
        <end position="291"/>
    </location>
</feature>
<feature type="compositionally biased region" description="Basic and acidic residues" evidence="12">
    <location>
        <begin position="301"/>
        <end position="310"/>
    </location>
</feature>
<comment type="caution">
    <text evidence="14">The sequence shown here is derived from an EMBL/GenBank/DDBJ whole genome shotgun (WGS) entry which is preliminary data.</text>
</comment>
<keyword evidence="5" id="KW-0479">Metal-binding</keyword>
<feature type="compositionally biased region" description="Basic residues" evidence="12">
    <location>
        <begin position="195"/>
        <end position="204"/>
    </location>
</feature>
<keyword evidence="6 11" id="KW-0547">Nucleotide-binding</keyword>
<dbReference type="GO" id="GO:0003682">
    <property type="term" value="F:chromatin binding"/>
    <property type="evidence" value="ECO:0007669"/>
    <property type="project" value="InterPro"/>
</dbReference>
<keyword evidence="10 11" id="KW-0539">Nucleus</keyword>
<feature type="compositionally biased region" description="Low complexity" evidence="12">
    <location>
        <begin position="594"/>
        <end position="604"/>
    </location>
</feature>
<dbReference type="EMBL" id="CAXIEN010000005">
    <property type="protein sequence ID" value="CAL1262270.1"/>
    <property type="molecule type" value="Genomic_DNA"/>
</dbReference>
<dbReference type="SMART" id="SM01074">
    <property type="entry name" value="Cdc6_C"/>
    <property type="match status" value="1"/>
</dbReference>
<evidence type="ECO:0000256" key="10">
    <source>
        <dbReference type="ARBA" id="ARBA00023242"/>
    </source>
</evidence>
<dbReference type="InterPro" id="IPR015163">
    <property type="entry name" value="Cdc6_C"/>
</dbReference>
<dbReference type="InterPro" id="IPR001025">
    <property type="entry name" value="BAH_dom"/>
</dbReference>
<dbReference type="GO" id="GO:0046872">
    <property type="term" value="F:metal ion binding"/>
    <property type="evidence" value="ECO:0007669"/>
    <property type="project" value="UniProtKB-KW"/>
</dbReference>
<dbReference type="GO" id="GO:0033314">
    <property type="term" value="P:mitotic DNA replication checkpoint signaling"/>
    <property type="evidence" value="ECO:0007669"/>
    <property type="project" value="TreeGrafter"/>
</dbReference>
<dbReference type="SMART" id="SM00439">
    <property type="entry name" value="BAH"/>
    <property type="match status" value="1"/>
</dbReference>
<name>A0AAV1YV79_9ARAC</name>
<feature type="domain" description="BAH" evidence="13">
    <location>
        <begin position="39"/>
        <end position="174"/>
    </location>
</feature>
<dbReference type="InterPro" id="IPR050311">
    <property type="entry name" value="ORC1/CDC6"/>
</dbReference>
<evidence type="ECO:0000313" key="15">
    <source>
        <dbReference type="Proteomes" id="UP001497382"/>
    </source>
</evidence>
<dbReference type="CDD" id="cd00009">
    <property type="entry name" value="AAA"/>
    <property type="match status" value="1"/>
</dbReference>
<dbReference type="FunFam" id="3.40.50.300:FF:000199">
    <property type="entry name" value="Origin recognition complex subunit 1"/>
    <property type="match status" value="1"/>
</dbReference>
<evidence type="ECO:0000256" key="9">
    <source>
        <dbReference type="ARBA" id="ARBA00023125"/>
    </source>
</evidence>
<dbReference type="PANTHER" id="PTHR10763">
    <property type="entry name" value="CELL DIVISION CONTROL PROTEIN 6-RELATED"/>
    <property type="match status" value="1"/>
</dbReference>
<feature type="region of interest" description="Disordered" evidence="12">
    <location>
        <begin position="439"/>
        <end position="468"/>
    </location>
</feature>
<dbReference type="SUPFAM" id="SSF52540">
    <property type="entry name" value="P-loop containing nucleoside triphosphate hydrolases"/>
    <property type="match status" value="1"/>
</dbReference>
<dbReference type="InterPro" id="IPR054425">
    <property type="entry name" value="Cdc6_ORC1-like_ATPase_lid"/>
</dbReference>
<dbReference type="InterPro" id="IPR003959">
    <property type="entry name" value="ATPase_AAA_core"/>
</dbReference>
<dbReference type="Pfam" id="PF00004">
    <property type="entry name" value="AAA"/>
    <property type="match status" value="1"/>
</dbReference>
<evidence type="ECO:0000256" key="8">
    <source>
        <dbReference type="ARBA" id="ARBA00022842"/>
    </source>
</evidence>
<dbReference type="FunFam" id="1.10.8.60:FF:000062">
    <property type="entry name" value="Origin recognition complex subunit 1"/>
    <property type="match status" value="1"/>
</dbReference>
<dbReference type="GO" id="GO:0005524">
    <property type="term" value="F:ATP binding"/>
    <property type="evidence" value="ECO:0007669"/>
    <property type="project" value="UniProtKB-KW"/>
</dbReference>
<evidence type="ECO:0000256" key="11">
    <source>
        <dbReference type="RuleBase" id="RU365058"/>
    </source>
</evidence>
<protein>
    <recommendedName>
        <fullName evidence="3 11">Origin recognition complex subunit 1</fullName>
    </recommendedName>
</protein>
<dbReference type="GO" id="GO:0005664">
    <property type="term" value="C:nuclear origin of replication recognition complex"/>
    <property type="evidence" value="ECO:0007669"/>
    <property type="project" value="TreeGrafter"/>
</dbReference>
<feature type="region of interest" description="Disordered" evidence="12">
    <location>
        <begin position="619"/>
        <end position="642"/>
    </location>
</feature>
<keyword evidence="15" id="KW-1185">Reference proteome</keyword>
<comment type="subunit">
    <text evidence="11">ORC is composed of six subunits.</text>
</comment>
<dbReference type="InterPro" id="IPR027417">
    <property type="entry name" value="P-loop_NTPase"/>
</dbReference>
<accession>A0AAV1YV79</accession>
<gene>
    <name evidence="14" type="ORF">LARSCL_LOCUS895</name>
</gene>
<evidence type="ECO:0000256" key="12">
    <source>
        <dbReference type="SAM" id="MobiDB-lite"/>
    </source>
</evidence>
<evidence type="ECO:0000256" key="7">
    <source>
        <dbReference type="ARBA" id="ARBA00022840"/>
    </source>
</evidence>
<feature type="compositionally biased region" description="Polar residues" evidence="12">
    <location>
        <begin position="178"/>
        <end position="187"/>
    </location>
</feature>
<dbReference type="Gene3D" id="2.30.30.490">
    <property type="match status" value="1"/>
</dbReference>
<evidence type="ECO:0000256" key="2">
    <source>
        <dbReference type="ARBA" id="ARBA00008398"/>
    </source>
</evidence>
<dbReference type="Pfam" id="PF09079">
    <property type="entry name" value="WHD_Cdc6"/>
    <property type="match status" value="1"/>
</dbReference>
<dbReference type="GO" id="GO:0006270">
    <property type="term" value="P:DNA replication initiation"/>
    <property type="evidence" value="ECO:0007669"/>
    <property type="project" value="TreeGrafter"/>
</dbReference>
<dbReference type="SMART" id="SM00382">
    <property type="entry name" value="AAA"/>
    <property type="match status" value="1"/>
</dbReference>
<dbReference type="InterPro" id="IPR003593">
    <property type="entry name" value="AAA+_ATPase"/>
</dbReference>
<dbReference type="InterPro" id="IPR043151">
    <property type="entry name" value="BAH_sf"/>
</dbReference>
<evidence type="ECO:0000256" key="4">
    <source>
        <dbReference type="ARBA" id="ARBA00022705"/>
    </source>
</evidence>
<dbReference type="Proteomes" id="UP001497382">
    <property type="component" value="Unassembled WGS sequence"/>
</dbReference>
<feature type="compositionally biased region" description="Basic residues" evidence="12">
    <location>
        <begin position="357"/>
        <end position="367"/>
    </location>
</feature>
<dbReference type="Pfam" id="PF22606">
    <property type="entry name" value="Cdc6-ORC-like_ATPase_lid"/>
    <property type="match status" value="1"/>
</dbReference>
<evidence type="ECO:0000256" key="3">
    <source>
        <dbReference type="ARBA" id="ARBA00019081"/>
    </source>
</evidence>
<dbReference type="PANTHER" id="PTHR10763:SF23">
    <property type="entry name" value="ORIGIN RECOGNITION COMPLEX SUBUNIT 1"/>
    <property type="match status" value="1"/>
</dbReference>
<dbReference type="AlphaFoldDB" id="A0AAV1YV79"/>
<keyword evidence="9 11" id="KW-0238">DNA-binding</keyword>
<evidence type="ECO:0000256" key="6">
    <source>
        <dbReference type="ARBA" id="ARBA00022741"/>
    </source>
</evidence>
<comment type="function">
    <text evidence="11">Component of the origin recognition complex (ORC) that binds origins of replication. DNA-binding is ATP-dependent, however specific DNA sequences that define origins of replication have not been identified so far. ORC is required to assemble the pre-replication complex necessary to initiate DNA replication.</text>
</comment>
<keyword evidence="7 11" id="KW-0067">ATP-binding</keyword>
<reference evidence="14 15" key="1">
    <citation type="submission" date="2024-04" db="EMBL/GenBank/DDBJ databases">
        <authorList>
            <person name="Rising A."/>
            <person name="Reimegard J."/>
            <person name="Sonavane S."/>
            <person name="Akerstrom W."/>
            <person name="Nylinder S."/>
            <person name="Hedman E."/>
            <person name="Kallberg Y."/>
        </authorList>
    </citation>
    <scope>NUCLEOTIDE SEQUENCE [LARGE SCALE GENOMIC DNA]</scope>
</reference>
<evidence type="ECO:0000256" key="1">
    <source>
        <dbReference type="ARBA" id="ARBA00004123"/>
    </source>
</evidence>
<dbReference type="GO" id="GO:0003688">
    <property type="term" value="F:DNA replication origin binding"/>
    <property type="evidence" value="ECO:0007669"/>
    <property type="project" value="TreeGrafter"/>
</dbReference>
<feature type="region of interest" description="Disordered" evidence="12">
    <location>
        <begin position="174"/>
        <end position="212"/>
    </location>
</feature>
<sequence length="1040" mass="117155">MVGFEKCDEKFQWEDPKRVSYNRKHHRVLFYNAFILDGVRYEVGDLVLVRNDDSIDPEDVSNCYVGKIKELFEIDHPLEPHRAIIQWFSRLSELPVFAQKRIERFYEWEVFEDNRSNWADDIDADTIFNKCVVKFLPVDANCKLFEEGNEEDGIPTFFCRYKFSGNTLTPVIKHDQDSSSLQNNHTPYRNDSKHTTPKRTKTTSKKASYVATPTGTPEFPKVLIKKIDDRLLESPNVRIIVANPNAKTVEDVADALKRTLFLDSREENEKRPIIHSLSVSQKTPSNETLIMSSPPKHTPKKKDSDMDLAKRVLRNTPQRISSLKESESNLEARSSPRLRKGRSCSPALAENFVNTPTKRKSTGRRKSVKLDGNKASSADADSEILESISTPSKQVKTPRKSQRLSGDQEMKVSTDDETIVNTTSNKTLSMNRRSKKFAVEGKLASGAGAKNSIRTPSPKKRSKMGGRVVELSDDQEMTVSTDDETIVNTTSNKTLSMNRRSKKFAVEQKLPSCAGAKNSISSPSPKKRSKMGARVVQLSNDLETAVTRSGRKVKRVDYFSQLCTDEKHDKSILANSSKHLKKFIRANYSEESDSGSAFSANESSSSDDEESVLDCAVETKRLHSSKKKSTNTPKTKPRPERELLFSMPKRETPLKKPQNVLEESRLRLHAAAVPKSLPCREEEYSDIYSFVKDNLCVGTGGCMYISGVPGTGKTATVHEVIRNLEKEKDNGEIPCFTFVEVNGMWMTDPYKCYVHIFKSLTGKTIASQQACNLLEKRFTGEGPKKDAVVLLVDELDRLWTRKQTVMYNIFDWPSRKNSKLIVLAIANTMDLPERLMMNRVTSRLGLSRITFQPYNFKQLQEIILNRIQELKVFDPDAVQFVARKVAAVSGDARRALAICRHAAEIVERSVGSPRKKHKTLIGMEHVDEAIQQMFSSPVIAFIKSSSRVAKLFLEGMLDEFARTGSEETTLLKVSNHVVTVCKFEGLRPPSSSELSSVCAKLAASHVILIDNFQNDIHMKLRLGVDPDDVNYALTGKGLSH</sequence>
<comment type="similarity">
    <text evidence="2 11">Belongs to the ORC1 family.</text>
</comment>
<feature type="region of interest" description="Disordered" evidence="12">
    <location>
        <begin position="272"/>
        <end position="416"/>
    </location>
</feature>
<dbReference type="Gene3D" id="3.40.50.300">
    <property type="entry name" value="P-loop containing nucleotide triphosphate hydrolases"/>
    <property type="match status" value="1"/>
</dbReference>
<dbReference type="Pfam" id="PF01426">
    <property type="entry name" value="BAH"/>
    <property type="match status" value="1"/>
</dbReference>
<evidence type="ECO:0000313" key="14">
    <source>
        <dbReference type="EMBL" id="CAL1262270.1"/>
    </source>
</evidence>
<comment type="subcellular location">
    <subcellularLocation>
        <location evidence="1 11">Nucleus</location>
    </subcellularLocation>
</comment>
<evidence type="ECO:0000256" key="5">
    <source>
        <dbReference type="ARBA" id="ARBA00022723"/>
    </source>
</evidence>
<proteinExistence type="inferred from homology"/>
<dbReference type="PROSITE" id="PS51038">
    <property type="entry name" value="BAH"/>
    <property type="match status" value="1"/>
</dbReference>